<dbReference type="PROSITE" id="PS50082">
    <property type="entry name" value="WD_REPEATS_2"/>
    <property type="match status" value="5"/>
</dbReference>
<dbReference type="InterPro" id="IPR019775">
    <property type="entry name" value="WD40_repeat_CS"/>
</dbReference>
<proteinExistence type="predicted"/>
<evidence type="ECO:0000256" key="1">
    <source>
        <dbReference type="ARBA" id="ARBA00022574"/>
    </source>
</evidence>
<dbReference type="InterPro" id="IPR001680">
    <property type="entry name" value="WD40_rpt"/>
</dbReference>
<dbReference type="SUPFAM" id="SSF50978">
    <property type="entry name" value="WD40 repeat-like"/>
    <property type="match status" value="1"/>
</dbReference>
<dbReference type="Proteomes" id="UP000023152">
    <property type="component" value="Unassembled WGS sequence"/>
</dbReference>
<comment type="caution">
    <text evidence="4">The sequence shown here is derived from an EMBL/GenBank/DDBJ whole genome shotgun (WGS) entry which is preliminary data.</text>
</comment>
<gene>
    <name evidence="4" type="ORF">RFI_09451</name>
</gene>
<evidence type="ECO:0000313" key="5">
    <source>
        <dbReference type="Proteomes" id="UP000023152"/>
    </source>
</evidence>
<dbReference type="PANTHER" id="PTHR22847">
    <property type="entry name" value="WD40 REPEAT PROTEIN"/>
    <property type="match status" value="1"/>
</dbReference>
<feature type="repeat" description="WD" evidence="3">
    <location>
        <begin position="315"/>
        <end position="356"/>
    </location>
</feature>
<dbReference type="AlphaFoldDB" id="X6NPP8"/>
<evidence type="ECO:0000313" key="4">
    <source>
        <dbReference type="EMBL" id="ETO27679.1"/>
    </source>
</evidence>
<dbReference type="PROSITE" id="PS50294">
    <property type="entry name" value="WD_REPEATS_REGION"/>
    <property type="match status" value="5"/>
</dbReference>
<dbReference type="OrthoDB" id="340259at2759"/>
<dbReference type="PRINTS" id="PR00320">
    <property type="entry name" value="GPROTEINBRPT"/>
</dbReference>
<feature type="repeat" description="WD" evidence="3">
    <location>
        <begin position="357"/>
        <end position="398"/>
    </location>
</feature>
<dbReference type="InterPro" id="IPR036322">
    <property type="entry name" value="WD40_repeat_dom_sf"/>
</dbReference>
<dbReference type="GO" id="GO:1990234">
    <property type="term" value="C:transferase complex"/>
    <property type="evidence" value="ECO:0007669"/>
    <property type="project" value="UniProtKB-ARBA"/>
</dbReference>
<keyword evidence="2" id="KW-0677">Repeat</keyword>
<feature type="repeat" description="WD" evidence="3">
    <location>
        <begin position="187"/>
        <end position="228"/>
    </location>
</feature>
<sequence>MTTSKSKKGTHNYYDVAAVATRNLRLTVEKKNYETLLIMSGKYDIIKNLSIIKCHILIKKNVDQSIKDKIMYFRVVTNTLLLFNKEGFAKLLFFLKQKYKNTKKIDFQDIYRKKDFIIHNILISNKLYGGMNGVDNQIYNNIHLTEKEINIILENWIRLLSIDLGWIDEFNKLIARYAKYFKLLKTFHHHNSVVTRVKFSPDGSKIVSSSYDKTIRILDVESGKQIQILKGHSGWVLDSQFSPKNDNIILSCSKDKTIRIWDIKLGKEKRILEGHLRQVTSASFSPKDNNIIISSSHDKTIRLWNIENGKEIKRFEGHLDVINDVQFSFNGNNIVSSSNDNTICIWDIITGERIHILKGHTASVMKAHFSPSGLFIISGSYDKTIRIWGVISGRELKKLKDILLLLKMFNAH</sequence>
<evidence type="ECO:0000256" key="3">
    <source>
        <dbReference type="PROSITE-ProRule" id="PRU00221"/>
    </source>
</evidence>
<evidence type="ECO:0000256" key="2">
    <source>
        <dbReference type="ARBA" id="ARBA00022737"/>
    </source>
</evidence>
<dbReference type="InterPro" id="IPR020472">
    <property type="entry name" value="WD40_PAC1"/>
</dbReference>
<protein>
    <submittedName>
        <fullName evidence="4">Uncharacterized protein</fullName>
    </submittedName>
</protein>
<organism evidence="4 5">
    <name type="scientific">Reticulomyxa filosa</name>
    <dbReference type="NCBI Taxonomy" id="46433"/>
    <lineage>
        <taxon>Eukaryota</taxon>
        <taxon>Sar</taxon>
        <taxon>Rhizaria</taxon>
        <taxon>Retaria</taxon>
        <taxon>Foraminifera</taxon>
        <taxon>Monothalamids</taxon>
        <taxon>Reticulomyxidae</taxon>
        <taxon>Reticulomyxa</taxon>
    </lineage>
</organism>
<dbReference type="SMART" id="SM00320">
    <property type="entry name" value="WD40"/>
    <property type="match status" value="5"/>
</dbReference>
<keyword evidence="1 3" id="KW-0853">WD repeat</keyword>
<dbReference type="GO" id="GO:0005634">
    <property type="term" value="C:nucleus"/>
    <property type="evidence" value="ECO:0007669"/>
    <property type="project" value="TreeGrafter"/>
</dbReference>
<dbReference type="Gene3D" id="2.130.10.10">
    <property type="entry name" value="YVTN repeat-like/Quinoprotein amine dehydrogenase"/>
    <property type="match status" value="2"/>
</dbReference>
<keyword evidence="5" id="KW-1185">Reference proteome</keyword>
<dbReference type="InterPro" id="IPR015943">
    <property type="entry name" value="WD40/YVTN_repeat-like_dom_sf"/>
</dbReference>
<feature type="repeat" description="WD" evidence="3">
    <location>
        <begin position="272"/>
        <end position="314"/>
    </location>
</feature>
<dbReference type="PANTHER" id="PTHR22847:SF637">
    <property type="entry name" value="WD REPEAT DOMAIN 5B"/>
    <property type="match status" value="1"/>
</dbReference>
<dbReference type="Pfam" id="PF00400">
    <property type="entry name" value="WD40"/>
    <property type="match status" value="5"/>
</dbReference>
<reference evidence="4 5" key="1">
    <citation type="journal article" date="2013" name="Curr. Biol.">
        <title>The Genome of the Foraminiferan Reticulomyxa filosa.</title>
        <authorList>
            <person name="Glockner G."/>
            <person name="Hulsmann N."/>
            <person name="Schleicher M."/>
            <person name="Noegel A.A."/>
            <person name="Eichinger L."/>
            <person name="Gallinger C."/>
            <person name="Pawlowski J."/>
            <person name="Sierra R."/>
            <person name="Euteneuer U."/>
            <person name="Pillet L."/>
            <person name="Moustafa A."/>
            <person name="Platzer M."/>
            <person name="Groth M."/>
            <person name="Szafranski K."/>
            <person name="Schliwa M."/>
        </authorList>
    </citation>
    <scope>NUCLEOTIDE SEQUENCE [LARGE SCALE GENOMIC DNA]</scope>
</reference>
<dbReference type="PROSITE" id="PS00678">
    <property type="entry name" value="WD_REPEATS_1"/>
    <property type="match status" value="3"/>
</dbReference>
<dbReference type="EMBL" id="ASPP01007111">
    <property type="protein sequence ID" value="ETO27679.1"/>
    <property type="molecule type" value="Genomic_DNA"/>
</dbReference>
<feature type="repeat" description="WD" evidence="3">
    <location>
        <begin position="229"/>
        <end position="271"/>
    </location>
</feature>
<accession>X6NPP8</accession>
<name>X6NPP8_RETFI</name>
<dbReference type="CDD" id="cd00200">
    <property type="entry name" value="WD40"/>
    <property type="match status" value="1"/>
</dbReference>